<name>A0A918TMN6_9BACT</name>
<feature type="region of interest" description="Disordered" evidence="1">
    <location>
        <begin position="664"/>
        <end position="684"/>
    </location>
</feature>
<dbReference type="EMBL" id="BMXI01000006">
    <property type="protein sequence ID" value="GHC51793.1"/>
    <property type="molecule type" value="Genomic_DNA"/>
</dbReference>
<reference evidence="2" key="1">
    <citation type="journal article" date="2014" name="Int. J. Syst. Evol. Microbiol.">
        <title>Complete genome sequence of Corynebacterium casei LMG S-19264T (=DSM 44701T), isolated from a smear-ripened cheese.</title>
        <authorList>
            <consortium name="US DOE Joint Genome Institute (JGI-PGF)"/>
            <person name="Walter F."/>
            <person name="Albersmeier A."/>
            <person name="Kalinowski J."/>
            <person name="Ruckert C."/>
        </authorList>
    </citation>
    <scope>NUCLEOTIDE SEQUENCE</scope>
    <source>
        <strain evidence="2">KCTC 12988</strain>
    </source>
</reference>
<protein>
    <submittedName>
        <fullName evidence="2">Uncharacterized protein</fullName>
    </submittedName>
</protein>
<dbReference type="AlphaFoldDB" id="A0A918TMN6"/>
<evidence type="ECO:0000313" key="2">
    <source>
        <dbReference type="EMBL" id="GHC51793.1"/>
    </source>
</evidence>
<dbReference type="Gene3D" id="2.60.40.10">
    <property type="entry name" value="Immunoglobulins"/>
    <property type="match status" value="1"/>
</dbReference>
<accession>A0A918TMN6</accession>
<dbReference type="InterPro" id="IPR013783">
    <property type="entry name" value="Ig-like_fold"/>
</dbReference>
<dbReference type="InterPro" id="IPR036116">
    <property type="entry name" value="FN3_sf"/>
</dbReference>
<dbReference type="SUPFAM" id="SSF49265">
    <property type="entry name" value="Fibronectin type III"/>
    <property type="match status" value="1"/>
</dbReference>
<keyword evidence="3" id="KW-1185">Reference proteome</keyword>
<proteinExistence type="predicted"/>
<evidence type="ECO:0000313" key="3">
    <source>
        <dbReference type="Proteomes" id="UP000644507"/>
    </source>
</evidence>
<dbReference type="RefSeq" id="WP_189569560.1">
    <property type="nucleotide sequence ID" value="NZ_BMXI01000006.1"/>
</dbReference>
<reference evidence="2" key="2">
    <citation type="submission" date="2020-09" db="EMBL/GenBank/DDBJ databases">
        <authorList>
            <person name="Sun Q."/>
            <person name="Kim S."/>
        </authorList>
    </citation>
    <scope>NUCLEOTIDE SEQUENCE</scope>
    <source>
        <strain evidence="2">KCTC 12988</strain>
    </source>
</reference>
<evidence type="ECO:0000256" key="1">
    <source>
        <dbReference type="SAM" id="MobiDB-lite"/>
    </source>
</evidence>
<comment type="caution">
    <text evidence="2">The sequence shown here is derived from an EMBL/GenBank/DDBJ whole genome shotgun (WGS) entry which is preliminary data.</text>
</comment>
<dbReference type="Proteomes" id="UP000644507">
    <property type="component" value="Unassembled WGS sequence"/>
</dbReference>
<gene>
    <name evidence="2" type="ORF">GCM10007100_17570</name>
</gene>
<sequence length="1117" mass="121706">MKVFYIFLAWIVCLGSGYSQTRAPEDSLLFLAGTTYTEGGDHAWLLWQAQDTSLLQGRSYAIFRKDGPPSSSNSFSQVAIIQPTTRATFLDARLDELPVQFANKDFVSETIDGLFGDLMPALELSLESKLSALLQTAAQEPELFNRLYFLSRTEPAIAVAMGTGALVPMPATVSTFEVRTQPDGGNSPGAAFTQVVGRITLDLNNPTPITAPGPPVVIPDDSPKGHLNVSLRWGIPDDLRRESALTYGYGVYRMAKTTAETLGHDVTPPTTAQLQTYLTSRVPRAVQANMLPVLPTQLLSPSEAAMIPLGGRTDPDFVEPYFFLDDNQAQAEDRTPFADGEQFYYFIATLDLLGRPAAISEGTLVTFCHRHPPLPPLDVSVRNQFNYNSTTGNSNTKLVVKWSPPASIPTPDHYLVYRWESVGQINSAEAGSTGETAHLISTPIPHLDGVTSYQFIDSGSGSPSLPAQAGVTYWYTVKAVLETSCGELPSGHSAPGWGVLRDREGPVKPGGTVTTSQFCPLIKRVGEVEFITLSESQLGLFSGTTQNPRYLIFKVTAIDPEIVALSISLVAVSDGVTIGEQNIGQSKISPGNTSFSSYRRVPLDVIANNSLVEVEICAKNSAGKTTCTRFPLAGLNYSPVDFPTASQLCFEVCQEEVITEEDFDITGGGRGTHNPTNPDGSPNPIEFTFVATPETDEYKLYERVDNGPLTMIEQGTVTPGSEVTVADYEHPALASVVCYFLQFFDRHGNPSPMSLVRCLRMSSRVEMPVPLLAQVDHAGDPSNPQGLLRWSCEPNGVERFLIGIGDGLSSIEMEYSPDLTAHEQIVRYFNDFLGSGGIIPIYEQTGDLINGVQHHEFETGRVGGNFGNPALPGQYEILLNLQPGREYHFYVKSLSPAGDVSAASNIVAFTWTESGPPTGPQVPWPARSLPPVDEDFIDGVKAQMIQIDSGFVGPSAMIKIGTVDYVEYSDLEPGRVVADNGPYFTPTKIPDSPSYSYNVYTTPEGESLLPFALYRYQVPNIYFPTVSGDVAQVSPLVEKLRLHEASENNVDYVQIQDPLITIARDPDNAKEVGIYLIDSQGVVEGSNYIYLLVRFKEDGEVDRTIPTNSLFVPFYQD</sequence>
<organism evidence="2 3">
    <name type="scientific">Roseibacillus persicicus</name>
    <dbReference type="NCBI Taxonomy" id="454148"/>
    <lineage>
        <taxon>Bacteria</taxon>
        <taxon>Pseudomonadati</taxon>
        <taxon>Verrucomicrobiota</taxon>
        <taxon>Verrucomicrobiia</taxon>
        <taxon>Verrucomicrobiales</taxon>
        <taxon>Verrucomicrobiaceae</taxon>
        <taxon>Roseibacillus</taxon>
    </lineage>
</organism>